<proteinExistence type="predicted"/>
<comment type="caution">
    <text evidence="1">The sequence shown here is derived from an EMBL/GenBank/DDBJ whole genome shotgun (WGS) entry which is preliminary data.</text>
</comment>
<sequence length="208" mass="23968">MQSLPFRLLVVNELDLKDAVRSDQHNWQPPGVVEESACQPLWKSKPNLAYPQELGLILLSAEPATIKSLRLRVELARAPAQIDIFAASPPRQEAISVLNPLDAVSRYLRVDWKQSNHWYGRCVHQKCLEIMILGSLTWMYRSALSSNSLFTHRWKARATRLNRLCWKILNYLDQQKILHLFKGNTLSKMTMIKLTIGLVSFIDQLCFL</sequence>
<name>A0A8T1IHI8_9STRA</name>
<organism evidence="1 2">
    <name type="scientific">Phytophthora cactorum</name>
    <dbReference type="NCBI Taxonomy" id="29920"/>
    <lineage>
        <taxon>Eukaryota</taxon>
        <taxon>Sar</taxon>
        <taxon>Stramenopiles</taxon>
        <taxon>Oomycota</taxon>
        <taxon>Peronosporomycetes</taxon>
        <taxon>Peronosporales</taxon>
        <taxon>Peronosporaceae</taxon>
        <taxon>Phytophthora</taxon>
    </lineage>
</organism>
<gene>
    <name evidence="1" type="ORF">PC129_g6205</name>
</gene>
<protein>
    <submittedName>
        <fullName evidence="1">Uncharacterized protein</fullName>
    </submittedName>
</protein>
<dbReference type="Proteomes" id="UP000760860">
    <property type="component" value="Unassembled WGS sequence"/>
</dbReference>
<evidence type="ECO:0000313" key="2">
    <source>
        <dbReference type="Proteomes" id="UP000760860"/>
    </source>
</evidence>
<accession>A0A8T1IHI8</accession>
<dbReference type="AlphaFoldDB" id="A0A8T1IHI8"/>
<evidence type="ECO:0000313" key="1">
    <source>
        <dbReference type="EMBL" id="KAG3223118.1"/>
    </source>
</evidence>
<reference evidence="1" key="1">
    <citation type="submission" date="2018-05" db="EMBL/GenBank/DDBJ databases">
        <title>Effector identification in a new, highly contiguous assembly of the strawberry crown rot pathogen Phytophthora cactorum.</title>
        <authorList>
            <person name="Armitage A.D."/>
            <person name="Nellist C.F."/>
            <person name="Bates H."/>
            <person name="Vickerstaff R.J."/>
            <person name="Harrison R.J."/>
        </authorList>
    </citation>
    <scope>NUCLEOTIDE SEQUENCE</scope>
    <source>
        <strain evidence="1">P421</strain>
    </source>
</reference>
<dbReference type="EMBL" id="RCMV01000156">
    <property type="protein sequence ID" value="KAG3223118.1"/>
    <property type="molecule type" value="Genomic_DNA"/>
</dbReference>
<dbReference type="VEuPathDB" id="FungiDB:PC110_g6453"/>